<comment type="caution">
    <text evidence="1">The sequence shown here is derived from an EMBL/GenBank/DDBJ whole genome shotgun (WGS) entry which is preliminary data.</text>
</comment>
<name>A0A6G4A0A9_9BACL</name>
<dbReference type="AlphaFoldDB" id="A0A6G4A0A9"/>
<dbReference type="RefSeq" id="WP_163948229.1">
    <property type="nucleotide sequence ID" value="NZ_JAAIKC010000005.1"/>
</dbReference>
<organism evidence="1">
    <name type="scientific">Paenibacillus sp. SYP-B3998</name>
    <dbReference type="NCBI Taxonomy" id="2678564"/>
    <lineage>
        <taxon>Bacteria</taxon>
        <taxon>Bacillati</taxon>
        <taxon>Bacillota</taxon>
        <taxon>Bacilli</taxon>
        <taxon>Bacillales</taxon>
        <taxon>Paenibacillaceae</taxon>
        <taxon>Paenibacillus</taxon>
    </lineage>
</organism>
<protein>
    <submittedName>
        <fullName evidence="1">Uncharacterized protein</fullName>
    </submittedName>
</protein>
<sequence>MKCVSKLSFRTEVLEKIKPIRLVEHIDGIICSESNDTQIQYKSYETEDYNSLALVTKNEYEGYSHLHFFYLDKVDQAFNQYLYFSMPVSNLKVLFKQTKSWLL</sequence>
<evidence type="ECO:0000313" key="1">
    <source>
        <dbReference type="EMBL" id="NEW07374.1"/>
    </source>
</evidence>
<reference evidence="1" key="1">
    <citation type="submission" date="2020-02" db="EMBL/GenBank/DDBJ databases">
        <authorList>
            <person name="Shen X.-R."/>
            <person name="Zhang Y.-X."/>
        </authorList>
    </citation>
    <scope>NUCLEOTIDE SEQUENCE</scope>
    <source>
        <strain evidence="1">SYP-B3998</strain>
    </source>
</reference>
<accession>A0A6G4A0A9</accession>
<gene>
    <name evidence="1" type="ORF">GK047_15325</name>
</gene>
<dbReference type="EMBL" id="JAAIKC010000005">
    <property type="protein sequence ID" value="NEW07374.1"/>
    <property type="molecule type" value="Genomic_DNA"/>
</dbReference>
<proteinExistence type="predicted"/>